<dbReference type="CDD" id="cd09607">
    <property type="entry name" value="M3B_PepF"/>
    <property type="match status" value="1"/>
</dbReference>
<comment type="cofactor">
    <cofactor evidence="6">
        <name>Zn(2+)</name>
        <dbReference type="ChEBI" id="CHEBI:29105"/>
    </cofactor>
    <text evidence="6">Binds 1 zinc ion.</text>
</comment>
<dbReference type="PANTHER" id="PTHR34217:SF1">
    <property type="entry name" value="CARBOXYPEPTIDASE 1"/>
    <property type="match status" value="1"/>
</dbReference>
<dbReference type="AlphaFoldDB" id="A0A6J4VFN5"/>
<evidence type="ECO:0000256" key="1">
    <source>
        <dbReference type="ARBA" id="ARBA00022670"/>
    </source>
</evidence>
<comment type="similarity">
    <text evidence="6">Belongs to the peptidase M3 family.</text>
</comment>
<dbReference type="InterPro" id="IPR001567">
    <property type="entry name" value="Pept_M3A_M3B_dom"/>
</dbReference>
<evidence type="ECO:0000256" key="6">
    <source>
        <dbReference type="RuleBase" id="RU003435"/>
    </source>
</evidence>
<dbReference type="SUPFAM" id="SSF55486">
    <property type="entry name" value="Metalloproteases ('zincins'), catalytic domain"/>
    <property type="match status" value="1"/>
</dbReference>
<accession>A0A6J4VFN5</accession>
<dbReference type="GO" id="GO:0046872">
    <property type="term" value="F:metal ion binding"/>
    <property type="evidence" value="ECO:0007669"/>
    <property type="project" value="UniProtKB-UniRule"/>
</dbReference>
<keyword evidence="2 6" id="KW-0479">Metal-binding</keyword>
<name>A0A6J4VFN5_9BACT</name>
<evidence type="ECO:0000256" key="3">
    <source>
        <dbReference type="ARBA" id="ARBA00022801"/>
    </source>
</evidence>
<dbReference type="Pfam" id="PF01432">
    <property type="entry name" value="Peptidase_M3"/>
    <property type="match status" value="1"/>
</dbReference>
<evidence type="ECO:0000259" key="7">
    <source>
        <dbReference type="Pfam" id="PF01432"/>
    </source>
</evidence>
<dbReference type="EMBL" id="CADCWG010000311">
    <property type="protein sequence ID" value="CAA9577209.1"/>
    <property type="molecule type" value="Genomic_DNA"/>
</dbReference>
<reference evidence="8" key="1">
    <citation type="submission" date="2020-02" db="EMBL/GenBank/DDBJ databases">
        <authorList>
            <person name="Meier V. D."/>
        </authorList>
    </citation>
    <scope>NUCLEOTIDE SEQUENCE</scope>
    <source>
        <strain evidence="8">AVDCRST_MAG49</strain>
    </source>
</reference>
<sequence>METTTALPRWDMTVVYPGVDSPEFAAALEGLLADLAALEALFDGHGVRRDGAPADLDAAAVASFEEVTEHLNRVEATRHTIEAYLQAFVTTDTRDSLAQARLSELQQRGVRLSQLRTRYQAWVGGFDLGALAARSAIAREHTFPLAMATVAAAHQMSPAEEDLAAALDPSGAGAWEKLHGDLTSQLSVPLEVRPGEGIQDLPMSAVRNLGYDPDREVRRRAYEAELGAWERAALPLAAAMNGIKGQVGTLAARRGWADPLDEALHRNRIDRATLDAMLGAAEEAFPDLRRYLRAKARALGVPVLAWYDLFAPVAARGAGGADGAGPSWSYEAGTALVREQFGAYSPRLRDFADRAFRERWVDAGPRPGKVGGAFCMALRGEESRILSNYHPGYGGVATLAHELGHAYHNLNLAGLTPLQRQTPMTLAETASTFCETIVRDAALRDADPAAGLVILEASLQGTCQTIVDITSRFRFESAVFAGRRERELSIDELRDLMLDAQRGTYGDGLDGAALHPYMWAVKPHYYATASFYNYPYLFGLLFGLGLYAEFGRDPEGFRGRYDDLLASTGRADAATLAARFGIDLRSPDFWRSSLDLIRADIDRFEALVAAAVA</sequence>
<proteinExistence type="inferred from homology"/>
<organism evidence="8">
    <name type="scientific">uncultured Thermomicrobiales bacterium</name>
    <dbReference type="NCBI Taxonomy" id="1645740"/>
    <lineage>
        <taxon>Bacteria</taxon>
        <taxon>Pseudomonadati</taxon>
        <taxon>Thermomicrobiota</taxon>
        <taxon>Thermomicrobia</taxon>
        <taxon>Thermomicrobiales</taxon>
        <taxon>environmental samples</taxon>
    </lineage>
</organism>
<dbReference type="GO" id="GO:0004181">
    <property type="term" value="F:metallocarboxypeptidase activity"/>
    <property type="evidence" value="ECO:0007669"/>
    <property type="project" value="InterPro"/>
</dbReference>
<evidence type="ECO:0000313" key="8">
    <source>
        <dbReference type="EMBL" id="CAA9577209.1"/>
    </source>
</evidence>
<dbReference type="EC" id="3.4.24.-" evidence="8"/>
<dbReference type="InterPro" id="IPR034006">
    <property type="entry name" value="M3B_PepF_2"/>
</dbReference>
<keyword evidence="3 6" id="KW-0378">Hydrolase</keyword>
<dbReference type="GO" id="GO:0006508">
    <property type="term" value="P:proteolysis"/>
    <property type="evidence" value="ECO:0007669"/>
    <property type="project" value="UniProtKB-KW"/>
</dbReference>
<keyword evidence="5 6" id="KW-0482">Metalloprotease</keyword>
<evidence type="ECO:0000256" key="5">
    <source>
        <dbReference type="ARBA" id="ARBA00023049"/>
    </source>
</evidence>
<keyword evidence="4 6" id="KW-0862">Zinc</keyword>
<evidence type="ECO:0000256" key="4">
    <source>
        <dbReference type="ARBA" id="ARBA00022833"/>
    </source>
</evidence>
<feature type="domain" description="Peptidase M3A/M3B catalytic" evidence="7">
    <location>
        <begin position="211"/>
        <end position="594"/>
    </location>
</feature>
<dbReference type="GO" id="GO:0004222">
    <property type="term" value="F:metalloendopeptidase activity"/>
    <property type="evidence" value="ECO:0007669"/>
    <property type="project" value="InterPro"/>
</dbReference>
<dbReference type="Gene3D" id="1.10.1370.20">
    <property type="entry name" value="Oligoendopeptidase f, C-terminal domain"/>
    <property type="match status" value="1"/>
</dbReference>
<dbReference type="Gene3D" id="1.20.140.70">
    <property type="entry name" value="Oligopeptidase f, N-terminal domain"/>
    <property type="match status" value="1"/>
</dbReference>
<dbReference type="InterPro" id="IPR042088">
    <property type="entry name" value="OligoPept_F_C"/>
</dbReference>
<evidence type="ECO:0000256" key="2">
    <source>
        <dbReference type="ARBA" id="ARBA00022723"/>
    </source>
</evidence>
<keyword evidence="1 6" id="KW-0645">Protease</keyword>
<dbReference type="InterPro" id="IPR001333">
    <property type="entry name" value="Peptidase_M32_Taq"/>
</dbReference>
<dbReference type="PANTHER" id="PTHR34217">
    <property type="entry name" value="METAL-DEPENDENT CARBOXYPEPTIDASE"/>
    <property type="match status" value="1"/>
</dbReference>
<gene>
    <name evidence="8" type="ORF">AVDCRST_MAG49-4367</name>
</gene>
<protein>
    <submittedName>
        <fullName evidence="8">Oligoendopeptidase F</fullName>
        <ecNumber evidence="8">3.4.24.-</ecNumber>
    </submittedName>
</protein>